<dbReference type="Proteomes" id="UP000187429">
    <property type="component" value="Unassembled WGS sequence"/>
</dbReference>
<reference evidence="2" key="1">
    <citation type="submission" date="2017-01" db="EMBL/GenBank/DDBJ databases">
        <authorList>
            <person name="Mah S.A."/>
            <person name="Swanson W.J."/>
            <person name="Moy G.W."/>
            <person name="Vacquier V.D."/>
        </authorList>
    </citation>
    <scope>NUCLEOTIDE SEQUENCE [LARGE SCALE GENOMIC DNA]</scope>
    <source>
        <strain evidence="2">ID-206-W2</strain>
    </source>
</reference>
<proteinExistence type="predicted"/>
<sequence>MIFLGHFSNCFGCEGVSIGLYFFRNPKVGNHFQHSFSCVHRYGYGIAGQLFYSRENAFFSEWGGWEWPQEVDRPCVENSRNVTSSCKPVWKPVTTTYPGVYIFRP</sequence>
<keyword evidence="3" id="KW-1185">Reference proteome</keyword>
<accession>A0A1R1XEH5</accession>
<gene>
    <name evidence="1" type="ORF">AYI69_g9154</name>
    <name evidence="2" type="ORF">AYI69_g9155</name>
</gene>
<dbReference type="AlphaFoldDB" id="A0A1R1XEH5"/>
<reference evidence="3" key="2">
    <citation type="submission" date="2017-01" db="EMBL/GenBank/DDBJ databases">
        <authorList>
            <person name="Wang Y."/>
            <person name="White M."/>
            <person name="Kvist S."/>
            <person name="Moncalvo J.-M."/>
        </authorList>
    </citation>
    <scope>NUCLEOTIDE SEQUENCE [LARGE SCALE GENOMIC DNA]</scope>
    <source>
        <strain evidence="3">ID-206-W2</strain>
    </source>
</reference>
<dbReference type="EMBL" id="LSSM01005265">
    <property type="protein sequence ID" value="OMJ13036.1"/>
    <property type="molecule type" value="Genomic_DNA"/>
</dbReference>
<organism evidence="2 3">
    <name type="scientific">Smittium culicis</name>
    <dbReference type="NCBI Taxonomy" id="133412"/>
    <lineage>
        <taxon>Eukaryota</taxon>
        <taxon>Fungi</taxon>
        <taxon>Fungi incertae sedis</taxon>
        <taxon>Zoopagomycota</taxon>
        <taxon>Kickxellomycotina</taxon>
        <taxon>Harpellomycetes</taxon>
        <taxon>Harpellales</taxon>
        <taxon>Legeriomycetaceae</taxon>
        <taxon>Smittium</taxon>
    </lineage>
</organism>
<dbReference type="EMBL" id="LSSM01005265">
    <property type="protein sequence ID" value="OMJ13037.1"/>
    <property type="molecule type" value="Genomic_DNA"/>
</dbReference>
<evidence type="ECO:0000313" key="2">
    <source>
        <dbReference type="EMBL" id="OMJ13037.1"/>
    </source>
</evidence>
<comment type="caution">
    <text evidence="2">The sequence shown here is derived from an EMBL/GenBank/DDBJ whole genome shotgun (WGS) entry which is preliminary data.</text>
</comment>
<evidence type="ECO:0000313" key="1">
    <source>
        <dbReference type="EMBL" id="OMJ13036.1"/>
    </source>
</evidence>
<name>A0A1R1XEH5_9FUNG</name>
<evidence type="ECO:0000313" key="3">
    <source>
        <dbReference type="Proteomes" id="UP000187429"/>
    </source>
</evidence>
<protein>
    <submittedName>
        <fullName evidence="2">Uncharacterized protein</fullName>
    </submittedName>
</protein>